<dbReference type="NCBIfam" id="NF033591">
    <property type="entry name" value="transpos_IS4_2"/>
    <property type="match status" value="1"/>
</dbReference>
<gene>
    <name evidence="2" type="ORF">OPKNFCMD_6885</name>
</gene>
<feature type="domain" description="Transposase IS4-like" evidence="1">
    <location>
        <begin position="110"/>
        <end position="308"/>
    </location>
</feature>
<dbReference type="Proteomes" id="UP001055167">
    <property type="component" value="Unassembled WGS sequence"/>
</dbReference>
<dbReference type="EMBL" id="BPQH01000064">
    <property type="protein sequence ID" value="GJD54103.1"/>
    <property type="molecule type" value="Genomic_DNA"/>
</dbReference>
<sequence length="361" mass="40957">MSDNLRRYRAIHETLTQCYPGELNGRRAQHLTILAAFISGIVGSKRSQLPSIATKIADRAKPESRVKRLTRWLKNKEIKAAIYFLPYAEILLNCLALETLILVMDGSAVGRGCGALMIHAISKGRALPLAWVVRQCPKGHAPEALHIELVELIRKRIPAGTKVVFLGDGEFDGIHLQETMNELGWLYACRTAKSTVATWEGVKVKLDFLGSSLKPGMLIELKEVPFTRDAYGPVMVWCCWAKDEVEPLYLVSKMSSAEEAIKYYQKRFRIETFFSDQKSRGFNLQKSHLEDPQRLSRLLIATCLAYIWIIYLGSLCKTDGWQGIIHRKSRCDLSLFQLGYRLLEHFLNEGLPIPVQFHVII</sequence>
<organism evidence="2 3">
    <name type="scientific">Methylobacterium crusticola</name>
    <dbReference type="NCBI Taxonomy" id="1697972"/>
    <lineage>
        <taxon>Bacteria</taxon>
        <taxon>Pseudomonadati</taxon>
        <taxon>Pseudomonadota</taxon>
        <taxon>Alphaproteobacteria</taxon>
        <taxon>Hyphomicrobiales</taxon>
        <taxon>Methylobacteriaceae</taxon>
        <taxon>Methylobacterium</taxon>
    </lineage>
</organism>
<name>A0ABQ4R8P5_9HYPH</name>
<evidence type="ECO:0000313" key="2">
    <source>
        <dbReference type="EMBL" id="GJD54103.1"/>
    </source>
</evidence>
<dbReference type="RefSeq" id="WP_238314463.1">
    <property type="nucleotide sequence ID" value="NZ_BPQH01000064.1"/>
</dbReference>
<protein>
    <recommendedName>
        <fullName evidence="1">Transposase IS4-like domain-containing protein</fullName>
    </recommendedName>
</protein>
<proteinExistence type="predicted"/>
<evidence type="ECO:0000259" key="1">
    <source>
        <dbReference type="Pfam" id="PF01609"/>
    </source>
</evidence>
<comment type="caution">
    <text evidence="2">The sequence shown here is derived from an EMBL/GenBank/DDBJ whole genome shotgun (WGS) entry which is preliminary data.</text>
</comment>
<reference evidence="2" key="1">
    <citation type="journal article" date="2021" name="Front. Microbiol.">
        <title>Comprehensive Comparative Genomics and Phenotyping of Methylobacterium Species.</title>
        <authorList>
            <person name="Alessa O."/>
            <person name="Ogura Y."/>
            <person name="Fujitani Y."/>
            <person name="Takami H."/>
            <person name="Hayashi T."/>
            <person name="Sahin N."/>
            <person name="Tani A."/>
        </authorList>
    </citation>
    <scope>NUCLEOTIDE SEQUENCE</scope>
    <source>
        <strain evidence="2">KCTC 52305</strain>
    </source>
</reference>
<accession>A0ABQ4R8P5</accession>
<evidence type="ECO:0000313" key="3">
    <source>
        <dbReference type="Proteomes" id="UP001055167"/>
    </source>
</evidence>
<dbReference type="InterPro" id="IPR002559">
    <property type="entry name" value="Transposase_11"/>
</dbReference>
<dbReference type="InterPro" id="IPR012337">
    <property type="entry name" value="RNaseH-like_sf"/>
</dbReference>
<dbReference type="InterPro" id="IPR047658">
    <property type="entry name" value="IS4-like_transpos"/>
</dbReference>
<keyword evidence="3" id="KW-1185">Reference proteome</keyword>
<dbReference type="SUPFAM" id="SSF53098">
    <property type="entry name" value="Ribonuclease H-like"/>
    <property type="match status" value="1"/>
</dbReference>
<dbReference type="Pfam" id="PF01609">
    <property type="entry name" value="DDE_Tnp_1"/>
    <property type="match status" value="1"/>
</dbReference>
<reference evidence="2" key="2">
    <citation type="submission" date="2021-08" db="EMBL/GenBank/DDBJ databases">
        <authorList>
            <person name="Tani A."/>
            <person name="Ola A."/>
            <person name="Ogura Y."/>
            <person name="Katsura K."/>
            <person name="Hayashi T."/>
        </authorList>
    </citation>
    <scope>NUCLEOTIDE SEQUENCE</scope>
    <source>
        <strain evidence="2">KCTC 52305</strain>
    </source>
</reference>